<evidence type="ECO:0000256" key="11">
    <source>
        <dbReference type="HAMAP-Rule" id="MF_00042"/>
    </source>
</evidence>
<dbReference type="SUPFAM" id="SSF53098">
    <property type="entry name" value="Ribonuclease H-like"/>
    <property type="match status" value="1"/>
</dbReference>
<dbReference type="CDD" id="cd09278">
    <property type="entry name" value="RNase_HI_prokaryote_like"/>
    <property type="match status" value="1"/>
</dbReference>
<dbReference type="PANTHER" id="PTHR10642:SF26">
    <property type="entry name" value="RIBONUCLEASE H1"/>
    <property type="match status" value="1"/>
</dbReference>
<dbReference type="RefSeq" id="WP_014260434.1">
    <property type="nucleotide sequence ID" value="NC_016629.1"/>
</dbReference>
<keyword evidence="11" id="KW-0963">Cytoplasm</keyword>
<comment type="subunit">
    <text evidence="4 11">Monomer.</text>
</comment>
<evidence type="ECO:0000256" key="8">
    <source>
        <dbReference type="ARBA" id="ARBA00022759"/>
    </source>
</evidence>
<comment type="cofactor">
    <cofactor evidence="11">
        <name>Mg(2+)</name>
        <dbReference type="ChEBI" id="CHEBI:18420"/>
    </cofactor>
    <text evidence="11">Binds 1 Mg(2+) ion per subunit. May bind a second metal ion at a regulatory site, or after substrate binding.</text>
</comment>
<dbReference type="STRING" id="690850.Desaf_2408"/>
<evidence type="ECO:0000256" key="1">
    <source>
        <dbReference type="ARBA" id="ARBA00000077"/>
    </source>
</evidence>
<comment type="similarity">
    <text evidence="3 11">Belongs to the RNase H family.</text>
</comment>
<dbReference type="GO" id="GO:0005737">
    <property type="term" value="C:cytoplasm"/>
    <property type="evidence" value="ECO:0007669"/>
    <property type="project" value="UniProtKB-SubCell"/>
</dbReference>
<dbReference type="GO" id="GO:0003676">
    <property type="term" value="F:nucleic acid binding"/>
    <property type="evidence" value="ECO:0007669"/>
    <property type="project" value="InterPro"/>
</dbReference>
<keyword evidence="8 11" id="KW-0255">Endonuclease</keyword>
<dbReference type="HOGENOM" id="CLU_030894_6_2_7"/>
<evidence type="ECO:0000256" key="9">
    <source>
        <dbReference type="ARBA" id="ARBA00022801"/>
    </source>
</evidence>
<name>F3YYH8_DESAF</name>
<evidence type="ECO:0000256" key="7">
    <source>
        <dbReference type="ARBA" id="ARBA00022723"/>
    </source>
</evidence>
<sequence length="157" mass="17826">MAMDNSVTIFTDGSCLGNPGPGGWCAILTEGEHSKELFGGYKLTTNNRMELLAVIEALTALKHPCRVDLWTDSQYVRNAIEKRWIDSWQRNGWKNSEKKPVKNQDLWQRLLPLLATHQVRFHWVRGHSGHRENERCDQLARSAAQKTGLPVDTGYPG</sequence>
<evidence type="ECO:0000256" key="3">
    <source>
        <dbReference type="ARBA" id="ARBA00005300"/>
    </source>
</evidence>
<comment type="subcellular location">
    <subcellularLocation>
        <location evidence="11">Cytoplasm</location>
    </subcellularLocation>
</comment>
<dbReference type="GO" id="GO:0004523">
    <property type="term" value="F:RNA-DNA hybrid ribonuclease activity"/>
    <property type="evidence" value="ECO:0007669"/>
    <property type="project" value="UniProtKB-UniRule"/>
</dbReference>
<evidence type="ECO:0000256" key="4">
    <source>
        <dbReference type="ARBA" id="ARBA00011245"/>
    </source>
</evidence>
<dbReference type="PROSITE" id="PS50879">
    <property type="entry name" value="RNASE_H_1"/>
    <property type="match status" value="1"/>
</dbReference>
<dbReference type="Pfam" id="PF00075">
    <property type="entry name" value="RNase_H"/>
    <property type="match status" value="1"/>
</dbReference>
<dbReference type="EC" id="3.1.26.4" evidence="5 11"/>
<dbReference type="FunFam" id="3.30.420.10:FF:000089">
    <property type="entry name" value="Ribonuclease H"/>
    <property type="match status" value="1"/>
</dbReference>
<dbReference type="InterPro" id="IPR012337">
    <property type="entry name" value="RNaseH-like_sf"/>
</dbReference>
<evidence type="ECO:0000256" key="5">
    <source>
        <dbReference type="ARBA" id="ARBA00012180"/>
    </source>
</evidence>
<dbReference type="Proteomes" id="UP000007844">
    <property type="component" value="Chromosome"/>
</dbReference>
<proteinExistence type="inferred from homology"/>
<dbReference type="eggNOG" id="COG0328">
    <property type="taxonomic scope" value="Bacteria"/>
</dbReference>
<feature type="binding site" evidence="11">
    <location>
        <position position="72"/>
    </location>
    <ligand>
        <name>Mg(2+)</name>
        <dbReference type="ChEBI" id="CHEBI:18420"/>
        <label>1</label>
    </ligand>
</feature>
<evidence type="ECO:0000259" key="12">
    <source>
        <dbReference type="PROSITE" id="PS50879"/>
    </source>
</evidence>
<reference evidence="13 14" key="1">
    <citation type="journal article" date="2011" name="J. Bacteriol.">
        <title>Genome sequence of the mercury-methylating and pleomorphic Desulfovibrio africanus Strain Walvis Bay.</title>
        <authorList>
            <person name="Brown S.D."/>
            <person name="Wall J.D."/>
            <person name="Kucken A.M."/>
            <person name="Gilmour C.C."/>
            <person name="Podar M."/>
            <person name="Brandt C.C."/>
            <person name="Teshima H."/>
            <person name="Detter J.C."/>
            <person name="Han C.S."/>
            <person name="Land M.L."/>
            <person name="Lucas S."/>
            <person name="Han J."/>
            <person name="Pennacchio L."/>
            <person name="Nolan M."/>
            <person name="Pitluck S."/>
            <person name="Woyke T."/>
            <person name="Goodwin L."/>
            <person name="Palumbo A.V."/>
            <person name="Elias D.A."/>
        </authorList>
    </citation>
    <scope>NUCLEOTIDE SEQUENCE [LARGE SCALE GENOMIC DNA]</scope>
    <source>
        <strain evidence="13 14">Walvis Bay</strain>
    </source>
</reference>
<dbReference type="InterPro" id="IPR036397">
    <property type="entry name" value="RNaseH_sf"/>
</dbReference>
<comment type="catalytic activity">
    <reaction evidence="1 11">
        <text>Endonucleolytic cleavage to 5'-phosphomonoester.</text>
        <dbReference type="EC" id="3.1.26.4"/>
    </reaction>
</comment>
<feature type="binding site" evidence="11">
    <location>
        <position position="137"/>
    </location>
    <ligand>
        <name>Mg(2+)</name>
        <dbReference type="ChEBI" id="CHEBI:18420"/>
        <label>2</label>
    </ligand>
</feature>
<dbReference type="InterPro" id="IPR002156">
    <property type="entry name" value="RNaseH_domain"/>
</dbReference>
<dbReference type="Gene3D" id="3.30.420.10">
    <property type="entry name" value="Ribonuclease H-like superfamily/Ribonuclease H"/>
    <property type="match status" value="1"/>
</dbReference>
<keyword evidence="10 11" id="KW-0460">Magnesium</keyword>
<keyword evidence="9 11" id="KW-0378">Hydrolase</keyword>
<gene>
    <name evidence="11" type="primary">rnhA</name>
    <name evidence="13" type="ORF">Desaf_2408</name>
</gene>
<organism evidence="13 14">
    <name type="scientific">Desulfocurvibacter africanus subsp. africanus str. Walvis Bay</name>
    <dbReference type="NCBI Taxonomy" id="690850"/>
    <lineage>
        <taxon>Bacteria</taxon>
        <taxon>Pseudomonadati</taxon>
        <taxon>Thermodesulfobacteriota</taxon>
        <taxon>Desulfovibrionia</taxon>
        <taxon>Desulfovibrionales</taxon>
        <taxon>Desulfovibrionaceae</taxon>
        <taxon>Desulfocurvibacter</taxon>
    </lineage>
</organism>
<evidence type="ECO:0000313" key="14">
    <source>
        <dbReference type="Proteomes" id="UP000007844"/>
    </source>
</evidence>
<feature type="binding site" evidence="11">
    <location>
        <position position="12"/>
    </location>
    <ligand>
        <name>Mg(2+)</name>
        <dbReference type="ChEBI" id="CHEBI:18420"/>
        <label>2</label>
    </ligand>
</feature>
<evidence type="ECO:0000313" key="13">
    <source>
        <dbReference type="EMBL" id="EGJ50732.1"/>
    </source>
</evidence>
<dbReference type="KEGG" id="daf:Desaf_2408"/>
<dbReference type="GO" id="GO:0000287">
    <property type="term" value="F:magnesium ion binding"/>
    <property type="evidence" value="ECO:0007669"/>
    <property type="project" value="UniProtKB-UniRule"/>
</dbReference>
<keyword evidence="7 11" id="KW-0479">Metal-binding</keyword>
<comment type="function">
    <text evidence="2 11">Endonuclease that specifically degrades the RNA of RNA-DNA hybrids.</text>
</comment>
<feature type="domain" description="RNase H type-1" evidence="12">
    <location>
        <begin position="3"/>
        <end position="145"/>
    </location>
</feature>
<dbReference type="InterPro" id="IPR022892">
    <property type="entry name" value="RNaseHI"/>
</dbReference>
<dbReference type="GO" id="GO:0043137">
    <property type="term" value="P:DNA replication, removal of RNA primer"/>
    <property type="evidence" value="ECO:0007669"/>
    <property type="project" value="TreeGrafter"/>
</dbReference>
<evidence type="ECO:0000256" key="2">
    <source>
        <dbReference type="ARBA" id="ARBA00004065"/>
    </source>
</evidence>
<keyword evidence="6 11" id="KW-0540">Nuclease</keyword>
<dbReference type="NCBIfam" id="NF001236">
    <property type="entry name" value="PRK00203.1"/>
    <property type="match status" value="1"/>
</dbReference>
<dbReference type="EMBL" id="CP003221">
    <property type="protein sequence ID" value="EGJ50732.1"/>
    <property type="molecule type" value="Genomic_DNA"/>
</dbReference>
<protein>
    <recommendedName>
        <fullName evidence="5 11">Ribonuclease H</fullName>
        <shortName evidence="11">RNase H</shortName>
        <ecNumber evidence="5 11">3.1.26.4</ecNumber>
    </recommendedName>
</protein>
<dbReference type="InterPro" id="IPR050092">
    <property type="entry name" value="RNase_H"/>
</dbReference>
<evidence type="ECO:0000256" key="6">
    <source>
        <dbReference type="ARBA" id="ARBA00022722"/>
    </source>
</evidence>
<dbReference type="HAMAP" id="MF_00042">
    <property type="entry name" value="RNase_H"/>
    <property type="match status" value="1"/>
</dbReference>
<dbReference type="PANTHER" id="PTHR10642">
    <property type="entry name" value="RIBONUCLEASE H1"/>
    <property type="match status" value="1"/>
</dbReference>
<feature type="binding site" evidence="11">
    <location>
        <position position="50"/>
    </location>
    <ligand>
        <name>Mg(2+)</name>
        <dbReference type="ChEBI" id="CHEBI:18420"/>
        <label>1</label>
    </ligand>
</feature>
<keyword evidence="14" id="KW-1185">Reference proteome</keyword>
<accession>F3YYH8</accession>
<feature type="binding site" evidence="11">
    <location>
        <position position="12"/>
    </location>
    <ligand>
        <name>Mg(2+)</name>
        <dbReference type="ChEBI" id="CHEBI:18420"/>
        <label>1</label>
    </ligand>
</feature>
<dbReference type="AlphaFoldDB" id="F3YYH8"/>
<evidence type="ECO:0000256" key="10">
    <source>
        <dbReference type="ARBA" id="ARBA00022842"/>
    </source>
</evidence>